<accession>A0A9Q1JG65</accession>
<reference evidence="2" key="1">
    <citation type="submission" date="2022-04" db="EMBL/GenBank/DDBJ databases">
        <title>Carnegiea gigantea Genome sequencing and assembly v2.</title>
        <authorList>
            <person name="Copetti D."/>
            <person name="Sanderson M.J."/>
            <person name="Burquez A."/>
            <person name="Wojciechowski M.F."/>
        </authorList>
    </citation>
    <scope>NUCLEOTIDE SEQUENCE</scope>
    <source>
        <strain evidence="2">SGP5-SGP5p</strain>
        <tissue evidence="2">Aerial part</tissue>
    </source>
</reference>
<gene>
    <name evidence="2" type="ORF">Cgig2_025878</name>
</gene>
<name>A0A9Q1JG65_9CARY</name>
<dbReference type="AlphaFoldDB" id="A0A9Q1JG65"/>
<comment type="caution">
    <text evidence="2">The sequence shown here is derived from an EMBL/GenBank/DDBJ whole genome shotgun (WGS) entry which is preliminary data.</text>
</comment>
<feature type="region of interest" description="Disordered" evidence="1">
    <location>
        <begin position="59"/>
        <end position="99"/>
    </location>
</feature>
<evidence type="ECO:0000256" key="1">
    <source>
        <dbReference type="SAM" id="MobiDB-lite"/>
    </source>
</evidence>
<dbReference type="Proteomes" id="UP001153076">
    <property type="component" value="Unassembled WGS sequence"/>
</dbReference>
<protein>
    <submittedName>
        <fullName evidence="2">Uncharacterized protein</fullName>
    </submittedName>
</protein>
<evidence type="ECO:0000313" key="2">
    <source>
        <dbReference type="EMBL" id="KAJ8420844.1"/>
    </source>
</evidence>
<proteinExistence type="predicted"/>
<sequence length="160" mass="16650">MVLDPTIAKKEENVISKLHKLSASLCLSLPVAAAMTCAKKESKPLSTCRSSPLILPAHGAKSETIGSLASPNPASGPSPSSPPHFAQRPPRPQSRSPTFVVVEPDEVGETDPSAAAGNKVTNLESAYAIATIFDDSDSEGGATSEIIDSESECDFGFKAR</sequence>
<dbReference type="EMBL" id="JAKOGI010003103">
    <property type="protein sequence ID" value="KAJ8420844.1"/>
    <property type="molecule type" value="Genomic_DNA"/>
</dbReference>
<organism evidence="2 3">
    <name type="scientific">Carnegiea gigantea</name>
    <dbReference type="NCBI Taxonomy" id="171969"/>
    <lineage>
        <taxon>Eukaryota</taxon>
        <taxon>Viridiplantae</taxon>
        <taxon>Streptophyta</taxon>
        <taxon>Embryophyta</taxon>
        <taxon>Tracheophyta</taxon>
        <taxon>Spermatophyta</taxon>
        <taxon>Magnoliopsida</taxon>
        <taxon>eudicotyledons</taxon>
        <taxon>Gunneridae</taxon>
        <taxon>Pentapetalae</taxon>
        <taxon>Caryophyllales</taxon>
        <taxon>Cactineae</taxon>
        <taxon>Cactaceae</taxon>
        <taxon>Cactoideae</taxon>
        <taxon>Echinocereeae</taxon>
        <taxon>Carnegiea</taxon>
    </lineage>
</organism>
<keyword evidence="3" id="KW-1185">Reference proteome</keyword>
<evidence type="ECO:0000313" key="3">
    <source>
        <dbReference type="Proteomes" id="UP001153076"/>
    </source>
</evidence>